<evidence type="ECO:0000259" key="8">
    <source>
        <dbReference type="PROSITE" id="PS50109"/>
    </source>
</evidence>
<name>A0A5B8S106_9BURK</name>
<dbReference type="Pfam" id="PF00072">
    <property type="entry name" value="Response_reg"/>
    <property type="match status" value="1"/>
</dbReference>
<keyword evidence="11" id="KW-1185">Reference proteome</keyword>
<dbReference type="GO" id="GO:0009927">
    <property type="term" value="F:histidine phosphotransfer kinase activity"/>
    <property type="evidence" value="ECO:0007669"/>
    <property type="project" value="TreeGrafter"/>
</dbReference>
<dbReference type="SMART" id="SM00388">
    <property type="entry name" value="HisKA"/>
    <property type="match status" value="1"/>
</dbReference>
<comment type="catalytic activity">
    <reaction evidence="1">
        <text>ATP + protein L-histidine = ADP + protein N-phospho-L-histidine.</text>
        <dbReference type="EC" id="2.7.13.3"/>
    </reaction>
</comment>
<proteinExistence type="predicted"/>
<keyword evidence="7" id="KW-1133">Transmembrane helix</keyword>
<evidence type="ECO:0000256" key="7">
    <source>
        <dbReference type="SAM" id="Phobius"/>
    </source>
</evidence>
<dbReference type="Proteomes" id="UP000321199">
    <property type="component" value="Chromosome"/>
</dbReference>
<dbReference type="EMBL" id="CP042344">
    <property type="protein sequence ID" value="QEA14157.1"/>
    <property type="molecule type" value="Genomic_DNA"/>
</dbReference>
<dbReference type="SMART" id="SM00387">
    <property type="entry name" value="HATPase_c"/>
    <property type="match status" value="1"/>
</dbReference>
<feature type="domain" description="Response regulatory" evidence="9">
    <location>
        <begin position="472"/>
        <end position="591"/>
    </location>
</feature>
<feature type="transmembrane region" description="Helical" evidence="7">
    <location>
        <begin position="169"/>
        <end position="187"/>
    </location>
</feature>
<dbReference type="KEGG" id="cof:FOZ74_14595"/>
<dbReference type="PROSITE" id="PS50109">
    <property type="entry name" value="HIS_KIN"/>
    <property type="match status" value="1"/>
</dbReference>
<dbReference type="Pfam" id="PF00512">
    <property type="entry name" value="HisKA"/>
    <property type="match status" value="1"/>
</dbReference>
<feature type="transmembrane region" description="Helical" evidence="7">
    <location>
        <begin position="31"/>
        <end position="51"/>
    </location>
</feature>
<dbReference type="InterPro" id="IPR003661">
    <property type="entry name" value="HisK_dim/P_dom"/>
</dbReference>
<dbReference type="InterPro" id="IPR001789">
    <property type="entry name" value="Sig_transdc_resp-reg_receiver"/>
</dbReference>
<accession>A0A5B8S106</accession>
<evidence type="ECO:0000256" key="3">
    <source>
        <dbReference type="ARBA" id="ARBA00022553"/>
    </source>
</evidence>
<keyword evidence="3 6" id="KW-0597">Phosphoprotein</keyword>
<dbReference type="Gene3D" id="3.30.565.10">
    <property type="entry name" value="Histidine kinase-like ATPase, C-terminal domain"/>
    <property type="match status" value="1"/>
</dbReference>
<dbReference type="GO" id="GO:0005886">
    <property type="term" value="C:plasma membrane"/>
    <property type="evidence" value="ECO:0007669"/>
    <property type="project" value="TreeGrafter"/>
</dbReference>
<evidence type="ECO:0000256" key="6">
    <source>
        <dbReference type="PROSITE-ProRule" id="PRU00169"/>
    </source>
</evidence>
<protein>
    <recommendedName>
        <fullName evidence="2">histidine kinase</fullName>
        <ecNumber evidence="2">2.7.13.3</ecNumber>
    </recommendedName>
</protein>
<dbReference type="SMART" id="SM00448">
    <property type="entry name" value="REC"/>
    <property type="match status" value="1"/>
</dbReference>
<dbReference type="InterPro" id="IPR011006">
    <property type="entry name" value="CheY-like_superfamily"/>
</dbReference>
<dbReference type="EC" id="2.7.13.3" evidence="2"/>
<feature type="modified residue" description="4-aspartylphosphate" evidence="6">
    <location>
        <position position="526"/>
    </location>
</feature>
<dbReference type="PROSITE" id="PS50110">
    <property type="entry name" value="RESPONSE_REGULATORY"/>
    <property type="match status" value="1"/>
</dbReference>
<dbReference type="InterPro" id="IPR036097">
    <property type="entry name" value="HisK_dim/P_sf"/>
</dbReference>
<reference evidence="10 11" key="1">
    <citation type="submission" date="2019-07" db="EMBL/GenBank/DDBJ databases">
        <title>Complete genome sequence of Comamonas sp. NLF 7-7 isolated from livestock.</title>
        <authorList>
            <person name="Kim D.H."/>
            <person name="Kim J.G."/>
        </authorList>
    </citation>
    <scope>NUCLEOTIDE SEQUENCE [LARGE SCALE GENOMIC DNA]</scope>
    <source>
        <strain evidence="10 11">NLF 7-7</strain>
    </source>
</reference>
<keyword evidence="7" id="KW-0812">Transmembrane</keyword>
<evidence type="ECO:0000313" key="10">
    <source>
        <dbReference type="EMBL" id="QEA14157.1"/>
    </source>
</evidence>
<dbReference type="SUPFAM" id="SSF55874">
    <property type="entry name" value="ATPase domain of HSP90 chaperone/DNA topoisomerase II/histidine kinase"/>
    <property type="match status" value="1"/>
</dbReference>
<dbReference type="PANTHER" id="PTHR43047:SF9">
    <property type="entry name" value="HISTIDINE KINASE"/>
    <property type="match status" value="1"/>
</dbReference>
<evidence type="ECO:0000256" key="2">
    <source>
        <dbReference type="ARBA" id="ARBA00012438"/>
    </source>
</evidence>
<keyword evidence="5 10" id="KW-0418">Kinase</keyword>
<dbReference type="GO" id="GO:0000155">
    <property type="term" value="F:phosphorelay sensor kinase activity"/>
    <property type="evidence" value="ECO:0007669"/>
    <property type="project" value="InterPro"/>
</dbReference>
<keyword evidence="4" id="KW-0808">Transferase</keyword>
<dbReference type="CDD" id="cd00156">
    <property type="entry name" value="REC"/>
    <property type="match status" value="1"/>
</dbReference>
<dbReference type="InterPro" id="IPR003594">
    <property type="entry name" value="HATPase_dom"/>
</dbReference>
<dbReference type="InterPro" id="IPR036890">
    <property type="entry name" value="HATPase_C_sf"/>
</dbReference>
<evidence type="ECO:0000256" key="4">
    <source>
        <dbReference type="ARBA" id="ARBA00022679"/>
    </source>
</evidence>
<dbReference type="InterPro" id="IPR004358">
    <property type="entry name" value="Sig_transdc_His_kin-like_C"/>
</dbReference>
<dbReference type="SUPFAM" id="SSF47384">
    <property type="entry name" value="Homodimeric domain of signal transducing histidine kinase"/>
    <property type="match status" value="1"/>
</dbReference>
<dbReference type="RefSeq" id="WP_146913738.1">
    <property type="nucleotide sequence ID" value="NZ_CP042344.1"/>
</dbReference>
<dbReference type="InterPro" id="IPR005467">
    <property type="entry name" value="His_kinase_dom"/>
</dbReference>
<dbReference type="PANTHER" id="PTHR43047">
    <property type="entry name" value="TWO-COMPONENT HISTIDINE PROTEIN KINASE"/>
    <property type="match status" value="1"/>
</dbReference>
<keyword evidence="7" id="KW-0472">Membrane</keyword>
<dbReference type="Gene3D" id="3.40.50.2300">
    <property type="match status" value="1"/>
</dbReference>
<dbReference type="AlphaFoldDB" id="A0A5B8S106"/>
<gene>
    <name evidence="10" type="ORF">FOZ74_14595</name>
</gene>
<dbReference type="SUPFAM" id="SSF52172">
    <property type="entry name" value="CheY-like"/>
    <property type="match status" value="1"/>
</dbReference>
<organism evidence="10 11">
    <name type="scientific">Comamonas flocculans</name>
    <dbReference type="NCBI Taxonomy" id="2597701"/>
    <lineage>
        <taxon>Bacteria</taxon>
        <taxon>Pseudomonadati</taxon>
        <taxon>Pseudomonadota</taxon>
        <taxon>Betaproteobacteria</taxon>
        <taxon>Burkholderiales</taxon>
        <taxon>Comamonadaceae</taxon>
        <taxon>Comamonas</taxon>
    </lineage>
</organism>
<evidence type="ECO:0000256" key="5">
    <source>
        <dbReference type="ARBA" id="ARBA00022777"/>
    </source>
</evidence>
<dbReference type="Pfam" id="PF02518">
    <property type="entry name" value="HATPase_c"/>
    <property type="match status" value="1"/>
</dbReference>
<dbReference type="OrthoDB" id="6114847at2"/>
<feature type="transmembrane region" description="Helical" evidence="7">
    <location>
        <begin position="118"/>
        <end position="139"/>
    </location>
</feature>
<evidence type="ECO:0000256" key="1">
    <source>
        <dbReference type="ARBA" id="ARBA00000085"/>
    </source>
</evidence>
<evidence type="ECO:0000313" key="11">
    <source>
        <dbReference type="Proteomes" id="UP000321199"/>
    </source>
</evidence>
<sequence>MSASTSAPAAPPSPYAEKVLREQVAMLYSTIRTATLGDFLLALAFGSAMYWQMRAWPILAWMLLHLYNTSRMPLLTAYFKDPQADQRLQHWADTYCRELRLNSLTWGLAPLLFLPDSLPLTALMMLVMMGLCAAGVSAVSPLARAARHYLIPMLVCLMLALLIRPSAMHVFLAVCCAIFLGSILRFARAQSELLVQALHARFEKEALAAQLARQMRATEEASQQKTRFLASASHDLRQPLHAIALLGAALQKQLAGHAQETTAERLMQAVGTLTHSLDAMLDVSRLDAGVVAAKRRPIALQEIFQSLGQSFVNAASEKDITLRLRATELWADSDPQLLRRLLSNLLDNAIKYTREGGVLVLARGRATQVWIEVYDTGIGIAPEQQGRVYEEFYQVGNPGRDRALGLGIGLSVVARLARLLEHSLQQRSTLGRGTRFRLVLPRATPLRTRAGPALPPATAWSVAAGTRPLPRRVLLLDDEADVRSAMTQLLQAYDVDAHAVADEAQARAQLMQAQAAGKPFALLICDFRLAGDADGLQAGEALAREFAPLALLLVTGETAPERLRHVRSAGVPVLFKPVGSEQLLQAIADTRG</sequence>
<evidence type="ECO:0000259" key="9">
    <source>
        <dbReference type="PROSITE" id="PS50110"/>
    </source>
</evidence>
<dbReference type="CDD" id="cd00082">
    <property type="entry name" value="HisKA"/>
    <property type="match status" value="1"/>
</dbReference>
<dbReference type="PRINTS" id="PR00344">
    <property type="entry name" value="BCTRLSENSOR"/>
</dbReference>
<dbReference type="Gene3D" id="1.10.287.130">
    <property type="match status" value="1"/>
</dbReference>
<feature type="domain" description="Histidine kinase" evidence="8">
    <location>
        <begin position="231"/>
        <end position="444"/>
    </location>
</feature>